<dbReference type="AlphaFoldDB" id="A0A7S1V1M6"/>
<protein>
    <submittedName>
        <fullName evidence="1">Uncharacterized protein</fullName>
    </submittedName>
</protein>
<proteinExistence type="predicted"/>
<evidence type="ECO:0000313" key="1">
    <source>
        <dbReference type="EMBL" id="CAD9285048.1"/>
    </source>
</evidence>
<gene>
    <name evidence="1" type="ORF">GOCE00092_LOCUS13960</name>
</gene>
<reference evidence="1" key="1">
    <citation type="submission" date="2021-01" db="EMBL/GenBank/DDBJ databases">
        <authorList>
            <person name="Corre E."/>
            <person name="Pelletier E."/>
            <person name="Niang G."/>
            <person name="Scheremetjew M."/>
            <person name="Finn R."/>
            <person name="Kale V."/>
            <person name="Holt S."/>
            <person name="Cochrane G."/>
            <person name="Meng A."/>
            <person name="Brown T."/>
            <person name="Cohen L."/>
        </authorList>
    </citation>
    <scope>NUCLEOTIDE SEQUENCE</scope>
    <source>
        <strain evidence="1">CCMP 410</strain>
    </source>
</reference>
<organism evidence="1">
    <name type="scientific">Grammatophora oceanica</name>
    <dbReference type="NCBI Taxonomy" id="210454"/>
    <lineage>
        <taxon>Eukaryota</taxon>
        <taxon>Sar</taxon>
        <taxon>Stramenopiles</taxon>
        <taxon>Ochrophyta</taxon>
        <taxon>Bacillariophyta</taxon>
        <taxon>Fragilariophyceae</taxon>
        <taxon>Fragilariophycidae</taxon>
        <taxon>Rhabdonematales</taxon>
        <taxon>Grammatophoraceae</taxon>
        <taxon>Grammatophora</taxon>
    </lineage>
</organism>
<name>A0A7S1V1M6_9STRA</name>
<accession>A0A7S1V1M6</accession>
<sequence>MLVKFLFVQEVTKSECFAYWIGWYRYFCPVAVNRVGVVEKKFSTRGGMKRRVKNSTETRGRQWRKRWLVLAVQKGRTSPAGGANLTVSGQLNECVCRMCV</sequence>
<dbReference type="EMBL" id="HBGK01027005">
    <property type="protein sequence ID" value="CAD9285048.1"/>
    <property type="molecule type" value="Transcribed_RNA"/>
</dbReference>